<dbReference type="Gene3D" id="1.10.10.60">
    <property type="entry name" value="Homeodomain-like"/>
    <property type="match status" value="1"/>
</dbReference>
<keyword evidence="1" id="KW-0805">Transcription regulation</keyword>
<keyword evidence="3" id="KW-0804">Transcription</keyword>
<dbReference type="InterPro" id="IPR036271">
    <property type="entry name" value="Tet_transcr_reg_TetR-rel_C_sf"/>
</dbReference>
<accession>A0ABV9ET22</accession>
<reference evidence="7" key="1">
    <citation type="journal article" date="2019" name="Int. J. Syst. Evol. Microbiol.">
        <title>The Global Catalogue of Microorganisms (GCM) 10K type strain sequencing project: providing services to taxonomists for standard genome sequencing and annotation.</title>
        <authorList>
            <consortium name="The Broad Institute Genomics Platform"/>
            <consortium name="The Broad Institute Genome Sequencing Center for Infectious Disease"/>
            <person name="Wu L."/>
            <person name="Ma J."/>
        </authorList>
    </citation>
    <scope>NUCLEOTIDE SEQUENCE [LARGE SCALE GENOMIC DNA]</scope>
    <source>
        <strain evidence="7">CCUG 49560</strain>
    </source>
</reference>
<dbReference type="Pfam" id="PF00440">
    <property type="entry name" value="TetR_N"/>
    <property type="match status" value="1"/>
</dbReference>
<evidence type="ECO:0000256" key="2">
    <source>
        <dbReference type="ARBA" id="ARBA00023125"/>
    </source>
</evidence>
<dbReference type="EMBL" id="JBHSFN010000046">
    <property type="protein sequence ID" value="MFC4592298.1"/>
    <property type="molecule type" value="Genomic_DNA"/>
</dbReference>
<evidence type="ECO:0000256" key="1">
    <source>
        <dbReference type="ARBA" id="ARBA00023015"/>
    </source>
</evidence>
<evidence type="ECO:0000259" key="5">
    <source>
        <dbReference type="PROSITE" id="PS50977"/>
    </source>
</evidence>
<dbReference type="PROSITE" id="PS50977">
    <property type="entry name" value="HTH_TETR_2"/>
    <property type="match status" value="1"/>
</dbReference>
<dbReference type="Pfam" id="PF16859">
    <property type="entry name" value="TetR_C_11"/>
    <property type="match status" value="1"/>
</dbReference>
<dbReference type="PROSITE" id="PS01081">
    <property type="entry name" value="HTH_TETR_1"/>
    <property type="match status" value="1"/>
</dbReference>
<evidence type="ECO:0000313" key="7">
    <source>
        <dbReference type="Proteomes" id="UP001595891"/>
    </source>
</evidence>
<name>A0ABV9ET22_9ACTN</name>
<evidence type="ECO:0000256" key="4">
    <source>
        <dbReference type="PROSITE-ProRule" id="PRU00335"/>
    </source>
</evidence>
<feature type="DNA-binding region" description="H-T-H motif" evidence="4">
    <location>
        <begin position="39"/>
        <end position="58"/>
    </location>
</feature>
<dbReference type="InterPro" id="IPR023772">
    <property type="entry name" value="DNA-bd_HTH_TetR-type_CS"/>
</dbReference>
<organism evidence="6 7">
    <name type="scientific">Sphaerisporangium corydalis</name>
    <dbReference type="NCBI Taxonomy" id="1441875"/>
    <lineage>
        <taxon>Bacteria</taxon>
        <taxon>Bacillati</taxon>
        <taxon>Actinomycetota</taxon>
        <taxon>Actinomycetes</taxon>
        <taxon>Streptosporangiales</taxon>
        <taxon>Streptosporangiaceae</taxon>
        <taxon>Sphaerisporangium</taxon>
    </lineage>
</organism>
<gene>
    <name evidence="6" type="ORF">ACFO8L_39845</name>
</gene>
<keyword evidence="7" id="KW-1185">Reference proteome</keyword>
<dbReference type="Proteomes" id="UP001595891">
    <property type="component" value="Unassembled WGS sequence"/>
</dbReference>
<evidence type="ECO:0000256" key="3">
    <source>
        <dbReference type="ARBA" id="ARBA00023163"/>
    </source>
</evidence>
<proteinExistence type="predicted"/>
<dbReference type="PRINTS" id="PR00455">
    <property type="entry name" value="HTHTETR"/>
</dbReference>
<dbReference type="InterPro" id="IPR050109">
    <property type="entry name" value="HTH-type_TetR-like_transc_reg"/>
</dbReference>
<dbReference type="InterPro" id="IPR009057">
    <property type="entry name" value="Homeodomain-like_sf"/>
</dbReference>
<dbReference type="PANTHER" id="PTHR30055:SF148">
    <property type="entry name" value="TETR-FAMILY TRANSCRIPTIONAL REGULATOR"/>
    <property type="match status" value="1"/>
</dbReference>
<protein>
    <submittedName>
        <fullName evidence="6">TetR/AcrR family transcriptional regulator</fullName>
    </submittedName>
</protein>
<dbReference type="InterPro" id="IPR011075">
    <property type="entry name" value="TetR_C"/>
</dbReference>
<evidence type="ECO:0000313" key="6">
    <source>
        <dbReference type="EMBL" id="MFC4592298.1"/>
    </source>
</evidence>
<comment type="caution">
    <text evidence="6">The sequence shown here is derived from an EMBL/GenBank/DDBJ whole genome shotgun (WGS) entry which is preliminary data.</text>
</comment>
<dbReference type="RefSeq" id="WP_262849307.1">
    <property type="nucleotide sequence ID" value="NZ_JANZYP010000084.1"/>
</dbReference>
<dbReference type="SUPFAM" id="SSF48498">
    <property type="entry name" value="Tetracyclin repressor-like, C-terminal domain"/>
    <property type="match status" value="1"/>
</dbReference>
<sequence length="200" mass="22239">MGAEDDQALRPRRLSQDRERAIIDATLELLAELGYDRMSVDEIARRAGASKATIYRRWSGKSELVVDVICRRFDPDTAEPPDTGTLRGDLVAVFAAFCRALERKHDLIVGLLPTLLSDLELANTLRAHLPSQDLSGVSILLDRARERGDLPSPVDPAEILPVAEALAYRRVFFTGRPLDDAFTTHSVDRVLLPLIHTWSS</sequence>
<dbReference type="Gene3D" id="1.10.357.10">
    <property type="entry name" value="Tetracycline Repressor, domain 2"/>
    <property type="match status" value="1"/>
</dbReference>
<dbReference type="SUPFAM" id="SSF46689">
    <property type="entry name" value="Homeodomain-like"/>
    <property type="match status" value="1"/>
</dbReference>
<dbReference type="InterPro" id="IPR001647">
    <property type="entry name" value="HTH_TetR"/>
</dbReference>
<keyword evidence="2 4" id="KW-0238">DNA-binding</keyword>
<dbReference type="PANTHER" id="PTHR30055">
    <property type="entry name" value="HTH-TYPE TRANSCRIPTIONAL REGULATOR RUTR"/>
    <property type="match status" value="1"/>
</dbReference>
<feature type="domain" description="HTH tetR-type" evidence="5">
    <location>
        <begin position="16"/>
        <end position="76"/>
    </location>
</feature>